<dbReference type="InterPro" id="IPR001633">
    <property type="entry name" value="EAL_dom"/>
</dbReference>
<dbReference type="Proteomes" id="UP000528286">
    <property type="component" value="Unassembled WGS sequence"/>
</dbReference>
<feature type="domain" description="EAL" evidence="2">
    <location>
        <begin position="260"/>
        <end position="510"/>
    </location>
</feature>
<evidence type="ECO:0000313" key="5">
    <source>
        <dbReference type="Proteomes" id="UP000528286"/>
    </source>
</evidence>
<sequence length="527" mass="57151">MTLKAFLPGRPAGYALGCSALAMTVPALTYGSGIFGESAPAACAQAPMLALGVVAAAAGGLGFALGKTREHLQHALRQMEAREQALVHEARHDSLTGLRNRLALKSDVAAILASSLLPRQALLLLDLDRFKFVNDTLGHDAGDELLQNLTRRLQSLVTPADGLYRLGGDEFVILLDDPDSLGSVEAFCRRLEQAIEEPHDLAKGRVATGVSIGISFLRTTDADLSAALKRADLALYKAKEVPGSAHVFYNDALAEQSTLRVELERDLSRALADGEFYLEYQPIVGVETGAVRSFEALLRWDHPDRGVLPPPLFVPLAERTGLIVPLGRWVMRQACLEAAKWPSPTGVAVNVAGDQFKDRTFVSHVLSCLREARLAPGRLTIEITESIFTIDIEALSESLAELRSYGVRIALDDFGTGFSSINNLKSFPLDQLKIDRSFAREMLADSRDAELVELIRRLGDTFRVSTTIEGIETEGQLEFIRALGVAEAQGFLISRPIPADQVGEFCQQWRSAHGETGEPVRAESASG</sequence>
<feature type="domain" description="GGDEF" evidence="3">
    <location>
        <begin position="118"/>
        <end position="252"/>
    </location>
</feature>
<dbReference type="InterPro" id="IPR043128">
    <property type="entry name" value="Rev_trsase/Diguanyl_cyclase"/>
</dbReference>
<dbReference type="InterPro" id="IPR052155">
    <property type="entry name" value="Biofilm_reg_signaling"/>
</dbReference>
<comment type="caution">
    <text evidence="4">The sequence shown here is derived from an EMBL/GenBank/DDBJ whole genome shotgun (WGS) entry which is preliminary data.</text>
</comment>
<gene>
    <name evidence="4" type="ORF">GGR23_000692</name>
</gene>
<accession>A0A7W6J407</accession>
<keyword evidence="5" id="KW-1185">Reference proteome</keyword>
<dbReference type="SMART" id="SM00267">
    <property type="entry name" value="GGDEF"/>
    <property type="match status" value="1"/>
</dbReference>
<evidence type="ECO:0000313" key="4">
    <source>
        <dbReference type="EMBL" id="MBB4063531.1"/>
    </source>
</evidence>
<dbReference type="AlphaFoldDB" id="A0A7W6J407"/>
<name>A0A7W6J407_9HYPH</name>
<dbReference type="InterPro" id="IPR000160">
    <property type="entry name" value="GGDEF_dom"/>
</dbReference>
<feature type="transmembrane region" description="Helical" evidence="1">
    <location>
        <begin position="12"/>
        <end position="35"/>
    </location>
</feature>
<organism evidence="4 5">
    <name type="scientific">Gellertiella hungarica</name>
    <dbReference type="NCBI Taxonomy" id="1572859"/>
    <lineage>
        <taxon>Bacteria</taxon>
        <taxon>Pseudomonadati</taxon>
        <taxon>Pseudomonadota</taxon>
        <taxon>Alphaproteobacteria</taxon>
        <taxon>Hyphomicrobiales</taxon>
        <taxon>Rhizobiaceae</taxon>
        <taxon>Gellertiella</taxon>
    </lineage>
</organism>
<evidence type="ECO:0000259" key="2">
    <source>
        <dbReference type="PROSITE" id="PS50883"/>
    </source>
</evidence>
<keyword evidence="1" id="KW-0472">Membrane</keyword>
<dbReference type="SMART" id="SM00052">
    <property type="entry name" value="EAL"/>
    <property type="match status" value="1"/>
</dbReference>
<evidence type="ECO:0000259" key="3">
    <source>
        <dbReference type="PROSITE" id="PS50887"/>
    </source>
</evidence>
<dbReference type="Pfam" id="PF00563">
    <property type="entry name" value="EAL"/>
    <property type="match status" value="1"/>
</dbReference>
<proteinExistence type="predicted"/>
<dbReference type="NCBIfam" id="TIGR00254">
    <property type="entry name" value="GGDEF"/>
    <property type="match status" value="1"/>
</dbReference>
<dbReference type="CDD" id="cd01948">
    <property type="entry name" value="EAL"/>
    <property type="match status" value="1"/>
</dbReference>
<feature type="transmembrane region" description="Helical" evidence="1">
    <location>
        <begin position="47"/>
        <end position="66"/>
    </location>
</feature>
<dbReference type="Gene3D" id="3.20.20.450">
    <property type="entry name" value="EAL domain"/>
    <property type="match status" value="1"/>
</dbReference>
<keyword evidence="1" id="KW-0812">Transmembrane</keyword>
<dbReference type="CDD" id="cd01949">
    <property type="entry name" value="GGDEF"/>
    <property type="match status" value="1"/>
</dbReference>
<dbReference type="EMBL" id="JACIEZ010000001">
    <property type="protein sequence ID" value="MBB4063531.1"/>
    <property type="molecule type" value="Genomic_DNA"/>
</dbReference>
<dbReference type="SUPFAM" id="SSF55073">
    <property type="entry name" value="Nucleotide cyclase"/>
    <property type="match status" value="1"/>
</dbReference>
<dbReference type="PANTHER" id="PTHR44757">
    <property type="entry name" value="DIGUANYLATE CYCLASE DGCP"/>
    <property type="match status" value="1"/>
</dbReference>
<protein>
    <submittedName>
        <fullName evidence="4">Diguanylate cyclase (GGDEF)-like protein</fullName>
    </submittedName>
</protein>
<dbReference type="SUPFAM" id="SSF141868">
    <property type="entry name" value="EAL domain-like"/>
    <property type="match status" value="1"/>
</dbReference>
<dbReference type="InterPro" id="IPR029787">
    <property type="entry name" value="Nucleotide_cyclase"/>
</dbReference>
<dbReference type="InterPro" id="IPR035919">
    <property type="entry name" value="EAL_sf"/>
</dbReference>
<dbReference type="Gene3D" id="3.30.70.270">
    <property type="match status" value="1"/>
</dbReference>
<dbReference type="PROSITE" id="PS50883">
    <property type="entry name" value="EAL"/>
    <property type="match status" value="1"/>
</dbReference>
<reference evidence="4 5" key="1">
    <citation type="submission" date="2020-08" db="EMBL/GenBank/DDBJ databases">
        <title>Genomic Encyclopedia of Type Strains, Phase IV (KMG-IV): sequencing the most valuable type-strain genomes for metagenomic binning, comparative biology and taxonomic classification.</title>
        <authorList>
            <person name="Goeker M."/>
        </authorList>
    </citation>
    <scope>NUCLEOTIDE SEQUENCE [LARGE SCALE GENOMIC DNA]</scope>
    <source>
        <strain evidence="4 5">DSM 29853</strain>
    </source>
</reference>
<evidence type="ECO:0000256" key="1">
    <source>
        <dbReference type="SAM" id="Phobius"/>
    </source>
</evidence>
<keyword evidence="1" id="KW-1133">Transmembrane helix</keyword>
<dbReference type="PROSITE" id="PS50887">
    <property type="entry name" value="GGDEF"/>
    <property type="match status" value="1"/>
</dbReference>
<dbReference type="RefSeq" id="WP_183364711.1">
    <property type="nucleotide sequence ID" value="NZ_JACIEZ010000001.1"/>
</dbReference>
<dbReference type="Pfam" id="PF00990">
    <property type="entry name" value="GGDEF"/>
    <property type="match status" value="1"/>
</dbReference>
<dbReference type="PANTHER" id="PTHR44757:SF2">
    <property type="entry name" value="BIOFILM ARCHITECTURE MAINTENANCE PROTEIN MBAA"/>
    <property type="match status" value="1"/>
</dbReference>